<dbReference type="HOGENOM" id="CLU_007795_2_0_2"/>
<dbReference type="Gene3D" id="3.40.50.150">
    <property type="entry name" value="Vaccinia Virus protein VP39"/>
    <property type="match status" value="1"/>
</dbReference>
<accession>B8D457</accession>
<organism evidence="1 2">
    <name type="scientific">Desulfurococcus amylolyticus (strain DSM 18924 / JCM 16383 / VKM B-2413 / 1221n)</name>
    <name type="common">Desulfurococcus kamchatkensis</name>
    <dbReference type="NCBI Taxonomy" id="490899"/>
    <lineage>
        <taxon>Archaea</taxon>
        <taxon>Thermoproteota</taxon>
        <taxon>Thermoprotei</taxon>
        <taxon>Desulfurococcales</taxon>
        <taxon>Desulfurococcaceae</taxon>
        <taxon>Desulfurococcus</taxon>
    </lineage>
</organism>
<dbReference type="KEGG" id="dka:DKAM_0562"/>
<dbReference type="STRING" id="490899.DKAM_0562"/>
<reference evidence="1 2" key="1">
    <citation type="journal article" date="2009" name="J. Bacteriol.">
        <title>Complete genome sequence of the anaerobic, protein-degrading hyperthermophilic crenarchaeon Desulfurococcus kamchatkensis.</title>
        <authorList>
            <person name="Ravin N.V."/>
            <person name="Mardanov A.V."/>
            <person name="Beletsky A.V."/>
            <person name="Kublanov I.V."/>
            <person name="Kolganova T.V."/>
            <person name="Lebedinsky A.V."/>
            <person name="Chernyh N.A."/>
            <person name="Bonch-Osmolovskaya E.A."/>
            <person name="Skryabin K.G."/>
        </authorList>
    </citation>
    <scope>NUCLEOTIDE SEQUENCE [LARGE SCALE GENOMIC DNA]</scope>
    <source>
        <strain evidence="2">DSM 18924 / JCM 16383 / VKM B-2413 / 1221n</strain>
    </source>
</reference>
<dbReference type="Proteomes" id="UP000006903">
    <property type="component" value="Chromosome"/>
</dbReference>
<name>B8D457_DESA1</name>
<dbReference type="REBASE" id="19597">
    <property type="entry name" value="M.DkaORF562P"/>
</dbReference>
<dbReference type="AlphaFoldDB" id="B8D457"/>
<dbReference type="GO" id="GO:0032259">
    <property type="term" value="P:methylation"/>
    <property type="evidence" value="ECO:0007669"/>
    <property type="project" value="UniProtKB-KW"/>
</dbReference>
<protein>
    <submittedName>
        <fullName evidence="1">Predicted DNA methylase containing a Zn-ribbon module</fullName>
    </submittedName>
</protein>
<evidence type="ECO:0000313" key="2">
    <source>
        <dbReference type="Proteomes" id="UP000006903"/>
    </source>
</evidence>
<dbReference type="eggNOG" id="arCOG00889">
    <property type="taxonomic scope" value="Archaea"/>
</dbReference>
<keyword evidence="1" id="KW-0489">Methyltransferase</keyword>
<sequence length="987" mass="111021">MSGAAFFKTLAEATIPLGDLNSVAEKEAGFIRVPKLSNLHPYLARRPTSTARVFTLAAVLPENADPGDFTRAVGLDKVNQVPYGVLYLVNPDRKYIAALVKKYRGKEPKDVIVVDPMAGGGSIPLESLRLGFYTIAVDYNPVAYLLLKATLEYPARYGRRLHEDVKREVEELLNWARRELSQYYPPDAYNYIIARGYRCPNPKCGGLIPIIHSTKLGKKGPYIGFKINKDDKTFAVEITDSETIFEKFRCPYCGTPINDEVALKKWVQKHKELLETALSGDVDKAKEKIRELLETHILLVKETPEGFKPAGEEDKEALVKAYLDLAKQINDLRDVLPDAQIPSENDVFKPIRDLGIEYWYELFNPRQLLILLKLLKYVKERTEQLIKERGEYGAAIAIYIAFGIDKFADYNNIATEWHTTRFVVDRLLGRYQERGRTVDLGLEYCEMLPIVTDPGKSLGWVYEPHVKSVGGTAGGVLPVLRLLSEWLEGLGDRVEVYCGDARRLSEILGGRRVDIVNVDPPYLAQHSYSDLMEFFWQFLRIMFQPAIDGGYLFNRDPSRGRVELFIEGWSPYLPVLPREAEIIARRGRDKIGDLSNKSVELIERQSFTGAWYVLRMWEFFRRVSEVLRDDGLLIVWFTHSDPDAWEAIMSSLYAAGFTLSKAWPTWTEMAQRRAALLTSAFFTSLILVLRKRGVVEELVTGANNPSMIVQDEALKKAIASAVLDSLASAYNSKVSGPEIFIMGLAGGIAGATRIWNPDIDKLEIPTQKSLLEHFGAVEGVLDKSRFKKALTFYEKVLYPAAVYLTSTILLEDSLKRAKLDERAVSEVLSTDSYTRAYLVLWTATRYAGSRELVYDFVEKICKILNVPHQALVNFGLLRKSARSSSNTYEVLFGSECYSAVGHRIELLTKTSAGRAIHLLRLIGGQPREDVSRAAKGVISSMPVSRGVAATALFLLHTARSSELELVGLSELTREFADKVLVTIYRGV</sequence>
<keyword evidence="1" id="KW-0808">Transferase</keyword>
<evidence type="ECO:0000313" key="1">
    <source>
        <dbReference type="EMBL" id="ACL10888.1"/>
    </source>
</evidence>
<dbReference type="SUPFAM" id="SSF53335">
    <property type="entry name" value="S-adenosyl-L-methionine-dependent methyltransferases"/>
    <property type="match status" value="2"/>
</dbReference>
<dbReference type="GO" id="GO:0008168">
    <property type="term" value="F:methyltransferase activity"/>
    <property type="evidence" value="ECO:0007669"/>
    <property type="project" value="UniProtKB-KW"/>
</dbReference>
<gene>
    <name evidence="1" type="ordered locus">DKAM_0562</name>
</gene>
<proteinExistence type="predicted"/>
<dbReference type="InterPro" id="IPR029063">
    <property type="entry name" value="SAM-dependent_MTases_sf"/>
</dbReference>
<dbReference type="EMBL" id="CP001140">
    <property type="protein sequence ID" value="ACL10888.1"/>
    <property type="molecule type" value="Genomic_DNA"/>
</dbReference>